<dbReference type="EMBL" id="KL363382">
    <property type="protein sequence ID" value="KFD46270.1"/>
    <property type="molecule type" value="Genomic_DNA"/>
</dbReference>
<protein>
    <recommendedName>
        <fullName evidence="2">RING-type E3 ubiquitin transferase</fullName>
        <ecNumber evidence="2">2.3.2.27</ecNumber>
    </recommendedName>
</protein>
<dbReference type="PANTHER" id="PTHR46076">
    <property type="entry name" value="E3 UBIQUITIN-PROTEIN LIGASE RING1 / RING 2 FAMILY MEMBER"/>
    <property type="match status" value="1"/>
</dbReference>
<dbReference type="AlphaFoldDB" id="A0A085LMS4"/>
<dbReference type="InterPro" id="IPR043540">
    <property type="entry name" value="RING1/RING2"/>
</dbReference>
<keyword evidence="5" id="KW-0862">Zinc</keyword>
<dbReference type="PANTHER" id="PTHR46076:SF3">
    <property type="entry name" value="E3 UBIQUITIN-PROTEIN LIGASE RING1"/>
    <property type="match status" value="1"/>
</dbReference>
<dbReference type="InterPro" id="IPR013083">
    <property type="entry name" value="Znf_RING/FYVE/PHD"/>
</dbReference>
<evidence type="ECO:0000256" key="2">
    <source>
        <dbReference type="ARBA" id="ARBA00012483"/>
    </source>
</evidence>
<keyword evidence="8" id="KW-1185">Reference proteome</keyword>
<name>A0A085LMS4_9BILA</name>
<feature type="domain" description="RING-type" evidence="6">
    <location>
        <begin position="23"/>
        <end position="62"/>
    </location>
</feature>
<dbReference type="InterPro" id="IPR001841">
    <property type="entry name" value="Znf_RING"/>
</dbReference>
<reference evidence="7 8" key="1">
    <citation type="journal article" date="2014" name="Nat. Genet.">
        <title>Genome and transcriptome of the porcine whipworm Trichuris suis.</title>
        <authorList>
            <person name="Jex A.R."/>
            <person name="Nejsum P."/>
            <person name="Schwarz E.M."/>
            <person name="Hu L."/>
            <person name="Young N.D."/>
            <person name="Hall R.S."/>
            <person name="Korhonen P.K."/>
            <person name="Liao S."/>
            <person name="Thamsborg S."/>
            <person name="Xia J."/>
            <person name="Xu P."/>
            <person name="Wang S."/>
            <person name="Scheerlinck J.P."/>
            <person name="Hofmann A."/>
            <person name="Sternberg P.W."/>
            <person name="Wang J."/>
            <person name="Gasser R.B."/>
        </authorList>
    </citation>
    <scope>NUCLEOTIDE SEQUENCE [LARGE SCALE GENOMIC DNA]</scope>
    <source>
        <strain evidence="7">DCEP-RM93M</strain>
    </source>
</reference>
<evidence type="ECO:0000256" key="3">
    <source>
        <dbReference type="ARBA" id="ARBA00022679"/>
    </source>
</evidence>
<evidence type="ECO:0000259" key="6">
    <source>
        <dbReference type="Pfam" id="PF13923"/>
    </source>
</evidence>
<keyword evidence="4" id="KW-0863">Zinc-finger</keyword>
<organism evidence="7 8">
    <name type="scientific">Trichuris suis</name>
    <name type="common">pig whipworm</name>
    <dbReference type="NCBI Taxonomy" id="68888"/>
    <lineage>
        <taxon>Eukaryota</taxon>
        <taxon>Metazoa</taxon>
        <taxon>Ecdysozoa</taxon>
        <taxon>Nematoda</taxon>
        <taxon>Enoplea</taxon>
        <taxon>Dorylaimia</taxon>
        <taxon>Trichinellida</taxon>
        <taxon>Trichuridae</taxon>
        <taxon>Trichuris</taxon>
    </lineage>
</organism>
<dbReference type="Gene3D" id="3.30.40.10">
    <property type="entry name" value="Zinc/RING finger domain, C3HC4 (zinc finger)"/>
    <property type="match status" value="1"/>
</dbReference>
<dbReference type="Pfam" id="PF13923">
    <property type="entry name" value="zf-C3HC4_2"/>
    <property type="match status" value="1"/>
</dbReference>
<dbReference type="SUPFAM" id="SSF57850">
    <property type="entry name" value="RING/U-box"/>
    <property type="match status" value="1"/>
</dbReference>
<dbReference type="GO" id="GO:0031519">
    <property type="term" value="C:PcG protein complex"/>
    <property type="evidence" value="ECO:0007669"/>
    <property type="project" value="TreeGrafter"/>
</dbReference>
<dbReference type="GO" id="GO:0000151">
    <property type="term" value="C:ubiquitin ligase complex"/>
    <property type="evidence" value="ECO:0007669"/>
    <property type="project" value="InterPro"/>
</dbReference>
<accession>A0A085LMS4</accession>
<keyword evidence="3" id="KW-0808">Transferase</keyword>
<dbReference type="Proteomes" id="UP000030764">
    <property type="component" value="Unassembled WGS sequence"/>
</dbReference>
<evidence type="ECO:0000256" key="1">
    <source>
        <dbReference type="ARBA" id="ARBA00000900"/>
    </source>
</evidence>
<evidence type="ECO:0000256" key="5">
    <source>
        <dbReference type="ARBA" id="ARBA00022833"/>
    </source>
</evidence>
<proteinExistence type="predicted"/>
<evidence type="ECO:0000256" key="4">
    <source>
        <dbReference type="ARBA" id="ARBA00022771"/>
    </source>
</evidence>
<dbReference type="GO" id="GO:0003682">
    <property type="term" value="F:chromatin binding"/>
    <property type="evidence" value="ECO:0007669"/>
    <property type="project" value="TreeGrafter"/>
</dbReference>
<sequence>MPSMDAEQVALNVRRSLKDQFTCPICLDTLKRTVVSKECLHRFCRERIGRTLRTGKRERPSCRAYLPSKRSLLPDSTFDDIIRVMSACQQPAAEMNASEAETCGNLLRVQHKMAPIKLRLQNGTDKLARSRIRTNRDQFLSHHCAMCPWLPFRNAFALMRARFVQPP</sequence>
<gene>
    <name evidence="7" type="ORF">M513_12858</name>
</gene>
<comment type="catalytic activity">
    <reaction evidence="1">
        <text>S-ubiquitinyl-[E2 ubiquitin-conjugating enzyme]-L-cysteine + [acceptor protein]-L-lysine = [E2 ubiquitin-conjugating enzyme]-L-cysteine + N(6)-ubiquitinyl-[acceptor protein]-L-lysine.</text>
        <dbReference type="EC" id="2.3.2.27"/>
    </reaction>
</comment>
<dbReference type="EC" id="2.3.2.27" evidence="2"/>
<evidence type="ECO:0000313" key="7">
    <source>
        <dbReference type="EMBL" id="KFD46270.1"/>
    </source>
</evidence>
<keyword evidence="4" id="KW-0479">Metal-binding</keyword>
<dbReference type="GO" id="GO:0061630">
    <property type="term" value="F:ubiquitin protein ligase activity"/>
    <property type="evidence" value="ECO:0007669"/>
    <property type="project" value="UniProtKB-EC"/>
</dbReference>
<evidence type="ECO:0000313" key="8">
    <source>
        <dbReference type="Proteomes" id="UP000030764"/>
    </source>
</evidence>